<evidence type="ECO:0000313" key="2">
    <source>
        <dbReference type="EMBL" id="KDB27980.1"/>
    </source>
</evidence>
<protein>
    <submittedName>
        <fullName evidence="2">Uncharacterized protein</fullName>
    </submittedName>
</protein>
<evidence type="ECO:0000256" key="1">
    <source>
        <dbReference type="SAM" id="SignalP"/>
    </source>
</evidence>
<dbReference type="OrthoDB" id="4186362at2759"/>
<dbReference type="AlphaFoldDB" id="A0A059JJD6"/>
<dbReference type="EMBL" id="AOKY01000023">
    <property type="protein sequence ID" value="KDB27980.1"/>
    <property type="molecule type" value="Genomic_DNA"/>
</dbReference>
<accession>A0A059JJD6</accession>
<dbReference type="HOGENOM" id="CLU_2170389_0_0_1"/>
<feature type="chain" id="PRO_5001579204" evidence="1">
    <location>
        <begin position="26"/>
        <end position="102"/>
    </location>
</feature>
<gene>
    <name evidence="2" type="ORF">H109_00244</name>
</gene>
<comment type="caution">
    <text evidence="2">The sequence shown here is derived from an EMBL/GenBank/DDBJ whole genome shotgun (WGS) entry which is preliminary data.</text>
</comment>
<proteinExistence type="predicted"/>
<name>A0A059JJD6_TRIIM</name>
<dbReference type="Proteomes" id="UP000024533">
    <property type="component" value="Unassembled WGS sequence"/>
</dbReference>
<feature type="signal peptide" evidence="1">
    <location>
        <begin position="1"/>
        <end position="25"/>
    </location>
</feature>
<dbReference type="PROSITE" id="PS51257">
    <property type="entry name" value="PROKAR_LIPOPROTEIN"/>
    <property type="match status" value="1"/>
</dbReference>
<keyword evidence="3" id="KW-1185">Reference proteome</keyword>
<organism evidence="2 3">
    <name type="scientific">Trichophyton interdigitale (strain MR816)</name>
    <dbReference type="NCBI Taxonomy" id="1215338"/>
    <lineage>
        <taxon>Eukaryota</taxon>
        <taxon>Fungi</taxon>
        <taxon>Dikarya</taxon>
        <taxon>Ascomycota</taxon>
        <taxon>Pezizomycotina</taxon>
        <taxon>Eurotiomycetes</taxon>
        <taxon>Eurotiomycetidae</taxon>
        <taxon>Onygenales</taxon>
        <taxon>Arthrodermataceae</taxon>
        <taxon>Trichophyton</taxon>
    </lineage>
</organism>
<evidence type="ECO:0000313" key="3">
    <source>
        <dbReference type="Proteomes" id="UP000024533"/>
    </source>
</evidence>
<keyword evidence="1" id="KW-0732">Signal</keyword>
<sequence length="102" mass="11389">MRLAEMNMASMALITISCLAPFTGAVWTCPSEREAYCCTHYEDKTPKGLFGTGCTLAPRREGCKDKSPVECCKPLADQTTHFCDSRAKGYMFVDQKEDHRKA</sequence>
<reference evidence="2 3" key="1">
    <citation type="submission" date="2014-02" db="EMBL/GenBank/DDBJ databases">
        <title>The Genome Sequence of Trichophyton interdigitale MR816.</title>
        <authorList>
            <consortium name="The Broad Institute Genomics Platform"/>
            <person name="Cuomo C.A."/>
            <person name="White T.C."/>
            <person name="Graser Y."/>
            <person name="Martinez-Rossi N."/>
            <person name="Heitman J."/>
            <person name="Young S.K."/>
            <person name="Zeng Q."/>
            <person name="Gargeya S."/>
            <person name="Abouelleil A."/>
            <person name="Alvarado L."/>
            <person name="Chapman S.B."/>
            <person name="Gainer-Dewar J."/>
            <person name="Goldberg J."/>
            <person name="Griggs A."/>
            <person name="Gujja S."/>
            <person name="Hansen M."/>
            <person name="Howarth C."/>
            <person name="Imamovic A."/>
            <person name="Larimer J."/>
            <person name="Martinez D."/>
            <person name="Murphy C."/>
            <person name="Pearson M.D."/>
            <person name="Persinoti G."/>
            <person name="Poon T."/>
            <person name="Priest M."/>
            <person name="Roberts A.D."/>
            <person name="Saif S."/>
            <person name="Shea T.D."/>
            <person name="Sykes S.N."/>
            <person name="Wortman J."/>
            <person name="Nusbaum C."/>
            <person name="Birren B."/>
        </authorList>
    </citation>
    <scope>NUCLEOTIDE SEQUENCE [LARGE SCALE GENOMIC DNA]</scope>
    <source>
        <strain evidence="2 3">MR816</strain>
    </source>
</reference>
<dbReference type="OMA" id="EREAYCC"/>